<dbReference type="AlphaFoldDB" id="A0AAE3DHL5"/>
<dbReference type="InterPro" id="IPR036412">
    <property type="entry name" value="HAD-like_sf"/>
</dbReference>
<dbReference type="Gene3D" id="3.40.50.1000">
    <property type="entry name" value="HAD superfamily/HAD-like"/>
    <property type="match status" value="1"/>
</dbReference>
<accession>A0AAE3DHL5</accession>
<dbReference type="InterPro" id="IPR050155">
    <property type="entry name" value="HAD-like_hydrolase_sf"/>
</dbReference>
<dbReference type="InterPro" id="IPR023198">
    <property type="entry name" value="PGP-like_dom2"/>
</dbReference>
<dbReference type="InterPro" id="IPR023214">
    <property type="entry name" value="HAD_sf"/>
</dbReference>
<dbReference type="Proteomes" id="UP001199424">
    <property type="component" value="Unassembled WGS sequence"/>
</dbReference>
<gene>
    <name evidence="1" type="ORF">LKD31_07965</name>
</gene>
<name>A0AAE3DHL5_9FIRM</name>
<dbReference type="GO" id="GO:0006281">
    <property type="term" value="P:DNA repair"/>
    <property type="evidence" value="ECO:0007669"/>
    <property type="project" value="TreeGrafter"/>
</dbReference>
<comment type="caution">
    <text evidence="1">The sequence shown here is derived from an EMBL/GenBank/DDBJ whole genome shotgun (WGS) entry which is preliminary data.</text>
</comment>
<evidence type="ECO:0000313" key="2">
    <source>
        <dbReference type="Proteomes" id="UP001199424"/>
    </source>
</evidence>
<keyword evidence="2" id="KW-1185">Reference proteome</keyword>
<dbReference type="RefSeq" id="WP_176820967.1">
    <property type="nucleotide sequence ID" value="NZ_JAJEQC010000007.1"/>
</dbReference>
<organism evidence="1 2">
    <name type="scientific">Hominenteromicrobium mulieris</name>
    <dbReference type="NCBI Taxonomy" id="2885357"/>
    <lineage>
        <taxon>Bacteria</taxon>
        <taxon>Bacillati</taxon>
        <taxon>Bacillota</taxon>
        <taxon>Clostridia</taxon>
        <taxon>Eubacteriales</taxon>
        <taxon>Oscillospiraceae</taxon>
        <taxon>Hominenteromicrobium</taxon>
    </lineage>
</organism>
<dbReference type="GO" id="GO:0008967">
    <property type="term" value="F:phosphoglycolate phosphatase activity"/>
    <property type="evidence" value="ECO:0007669"/>
    <property type="project" value="TreeGrafter"/>
</dbReference>
<dbReference type="NCBIfam" id="TIGR01549">
    <property type="entry name" value="HAD-SF-IA-v1"/>
    <property type="match status" value="1"/>
</dbReference>
<sequence>MKYDGIIFDLDGTLWDAVEEGHLVLLEYLKTQPDVTHLPTKEEYAGVMGLGMDDLAEKLFPYLSYERRMQVFNEDFKLECEYLAEHGAKLYPHMHETLKKLSETHTLCIVSNCDNGYIQAFLKAHNMAQYFTDYECMGSTGKPKADNIALVVEHNHLKAPVYVGDTVWDYNSATQAGVPFIFAAYGFGNVENVPKIYDIAELPALV</sequence>
<dbReference type="SFLD" id="SFLDS00003">
    <property type="entry name" value="Haloacid_Dehalogenase"/>
    <property type="match status" value="1"/>
</dbReference>
<dbReference type="SFLD" id="SFLDG01129">
    <property type="entry name" value="C1.5:_HAD__Beta-PGM__Phosphata"/>
    <property type="match status" value="1"/>
</dbReference>
<dbReference type="Pfam" id="PF13419">
    <property type="entry name" value="HAD_2"/>
    <property type="match status" value="1"/>
</dbReference>
<dbReference type="PANTHER" id="PTHR43434">
    <property type="entry name" value="PHOSPHOGLYCOLATE PHOSPHATASE"/>
    <property type="match status" value="1"/>
</dbReference>
<evidence type="ECO:0000313" key="1">
    <source>
        <dbReference type="EMBL" id="MCC2136953.1"/>
    </source>
</evidence>
<dbReference type="SUPFAM" id="SSF56784">
    <property type="entry name" value="HAD-like"/>
    <property type="match status" value="1"/>
</dbReference>
<proteinExistence type="predicted"/>
<dbReference type="EMBL" id="JAJEQC010000007">
    <property type="protein sequence ID" value="MCC2136953.1"/>
    <property type="molecule type" value="Genomic_DNA"/>
</dbReference>
<reference evidence="1" key="1">
    <citation type="submission" date="2021-10" db="EMBL/GenBank/DDBJ databases">
        <title>Anaerobic single-cell dispensing facilitates the cultivation of human gut bacteria.</title>
        <authorList>
            <person name="Afrizal A."/>
        </authorList>
    </citation>
    <scope>NUCLEOTIDE SEQUENCE</scope>
    <source>
        <strain evidence="1">CLA-AA-H250</strain>
    </source>
</reference>
<dbReference type="PANTHER" id="PTHR43434:SF1">
    <property type="entry name" value="PHOSPHOGLYCOLATE PHOSPHATASE"/>
    <property type="match status" value="1"/>
</dbReference>
<keyword evidence="1" id="KW-0378">Hydrolase</keyword>
<dbReference type="Gene3D" id="1.10.150.240">
    <property type="entry name" value="Putative phosphatase, domain 2"/>
    <property type="match status" value="1"/>
</dbReference>
<dbReference type="InterPro" id="IPR041492">
    <property type="entry name" value="HAD_2"/>
</dbReference>
<protein>
    <submittedName>
        <fullName evidence="1">HAD family hydrolase</fullName>
    </submittedName>
</protein>
<dbReference type="InterPro" id="IPR006439">
    <property type="entry name" value="HAD-SF_hydro_IA"/>
</dbReference>